<dbReference type="HAMAP" id="MF_00281">
    <property type="entry name" value="Phe_tRNA_synth_alpha1"/>
    <property type="match status" value="1"/>
</dbReference>
<dbReference type="GO" id="GO:0000287">
    <property type="term" value="F:magnesium ion binding"/>
    <property type="evidence" value="ECO:0007669"/>
    <property type="project" value="UniProtKB-UniRule"/>
</dbReference>
<evidence type="ECO:0000256" key="4">
    <source>
        <dbReference type="ARBA" id="ARBA00022490"/>
    </source>
</evidence>
<evidence type="ECO:0000256" key="10">
    <source>
        <dbReference type="ARBA" id="ARBA00022917"/>
    </source>
</evidence>
<gene>
    <name evidence="13" type="primary">pheS</name>
    <name evidence="15" type="ORF">A3A77_03490</name>
</gene>
<dbReference type="InterPro" id="IPR045864">
    <property type="entry name" value="aa-tRNA-synth_II/BPL/LPL"/>
</dbReference>
<dbReference type="GO" id="GO:0004826">
    <property type="term" value="F:phenylalanine-tRNA ligase activity"/>
    <property type="evidence" value="ECO:0007669"/>
    <property type="project" value="UniProtKB-UniRule"/>
</dbReference>
<dbReference type="InterPro" id="IPR010978">
    <property type="entry name" value="tRNA-bd_arm"/>
</dbReference>
<keyword evidence="10 13" id="KW-0648">Protein biosynthesis</keyword>
<reference evidence="15 16" key="1">
    <citation type="journal article" date="2016" name="Nat. Commun.">
        <title>Thousands of microbial genomes shed light on interconnected biogeochemical processes in an aquifer system.</title>
        <authorList>
            <person name="Anantharaman K."/>
            <person name="Brown C.T."/>
            <person name="Hug L.A."/>
            <person name="Sharon I."/>
            <person name="Castelle C.J."/>
            <person name="Probst A.J."/>
            <person name="Thomas B.C."/>
            <person name="Singh A."/>
            <person name="Wilkins M.J."/>
            <person name="Karaoz U."/>
            <person name="Brodie E.L."/>
            <person name="Williams K.H."/>
            <person name="Hubbard S.S."/>
            <person name="Banfield J.F."/>
        </authorList>
    </citation>
    <scope>NUCLEOTIDE SEQUENCE [LARGE SCALE GENOMIC DNA]</scope>
</reference>
<evidence type="ECO:0000256" key="5">
    <source>
        <dbReference type="ARBA" id="ARBA00022598"/>
    </source>
</evidence>
<dbReference type="PANTHER" id="PTHR11538">
    <property type="entry name" value="PHENYLALANYL-TRNA SYNTHETASE"/>
    <property type="match status" value="1"/>
</dbReference>
<evidence type="ECO:0000256" key="9">
    <source>
        <dbReference type="ARBA" id="ARBA00022842"/>
    </source>
</evidence>
<evidence type="ECO:0000313" key="16">
    <source>
        <dbReference type="Proteomes" id="UP000178659"/>
    </source>
</evidence>
<organism evidence="15 16">
    <name type="scientific">Candidatus Blackburnbacteria bacterium RIFCSPLOWO2_01_FULL_40_20</name>
    <dbReference type="NCBI Taxonomy" id="1797519"/>
    <lineage>
        <taxon>Bacteria</taxon>
        <taxon>Candidatus Blackburniibacteriota</taxon>
    </lineage>
</organism>
<evidence type="ECO:0000313" key="15">
    <source>
        <dbReference type="EMBL" id="OGY14033.1"/>
    </source>
</evidence>
<comment type="cofactor">
    <cofactor evidence="13">
        <name>Mg(2+)</name>
        <dbReference type="ChEBI" id="CHEBI:18420"/>
    </cofactor>
    <text evidence="13">Binds 2 magnesium ions per tetramer.</text>
</comment>
<evidence type="ECO:0000256" key="13">
    <source>
        <dbReference type="HAMAP-Rule" id="MF_00281"/>
    </source>
</evidence>
<dbReference type="InterPro" id="IPR006195">
    <property type="entry name" value="aa-tRNA-synth_II"/>
</dbReference>
<comment type="caution">
    <text evidence="15">The sequence shown here is derived from an EMBL/GenBank/DDBJ whole genome shotgun (WGS) entry which is preliminary data.</text>
</comment>
<dbReference type="GO" id="GO:0005524">
    <property type="term" value="F:ATP binding"/>
    <property type="evidence" value="ECO:0007669"/>
    <property type="project" value="UniProtKB-UniRule"/>
</dbReference>
<keyword evidence="9 13" id="KW-0460">Magnesium</keyword>
<dbReference type="Gene3D" id="3.30.930.10">
    <property type="entry name" value="Bira Bifunctional Protein, Domain 2"/>
    <property type="match status" value="1"/>
</dbReference>
<feature type="domain" description="Aminoacyl-transfer RNA synthetases class-II family profile" evidence="14">
    <location>
        <begin position="116"/>
        <end position="328"/>
    </location>
</feature>
<comment type="subunit">
    <text evidence="3 13">Tetramer of two alpha and two beta subunits.</text>
</comment>
<name>A0A1G1VF17_9BACT</name>
<dbReference type="GO" id="GO:0006432">
    <property type="term" value="P:phenylalanyl-tRNA aminoacylation"/>
    <property type="evidence" value="ECO:0007669"/>
    <property type="project" value="UniProtKB-UniRule"/>
</dbReference>
<keyword evidence="11 13" id="KW-0030">Aminoacyl-tRNA synthetase</keyword>
<dbReference type="GO" id="GO:0005737">
    <property type="term" value="C:cytoplasm"/>
    <property type="evidence" value="ECO:0007669"/>
    <property type="project" value="UniProtKB-SubCell"/>
</dbReference>
<evidence type="ECO:0000256" key="2">
    <source>
        <dbReference type="ARBA" id="ARBA00010207"/>
    </source>
</evidence>
<dbReference type="AlphaFoldDB" id="A0A1G1VF17"/>
<dbReference type="Proteomes" id="UP000178659">
    <property type="component" value="Unassembled WGS sequence"/>
</dbReference>
<dbReference type="SUPFAM" id="SSF46589">
    <property type="entry name" value="tRNA-binding arm"/>
    <property type="match status" value="1"/>
</dbReference>
<accession>A0A1G1VF17</accession>
<evidence type="ECO:0000256" key="12">
    <source>
        <dbReference type="ARBA" id="ARBA00049255"/>
    </source>
</evidence>
<dbReference type="InterPro" id="IPR022911">
    <property type="entry name" value="Phe_tRNA_ligase_alpha1_bac"/>
</dbReference>
<comment type="similarity">
    <text evidence="2 13">Belongs to the class-II aminoacyl-tRNA synthetase family. Phe-tRNA synthetase alpha subunit type 1 subfamily.</text>
</comment>
<dbReference type="InterPro" id="IPR002319">
    <property type="entry name" value="Phenylalanyl-tRNA_Synthase"/>
</dbReference>
<evidence type="ECO:0000256" key="7">
    <source>
        <dbReference type="ARBA" id="ARBA00022741"/>
    </source>
</evidence>
<evidence type="ECO:0000256" key="6">
    <source>
        <dbReference type="ARBA" id="ARBA00022723"/>
    </source>
</evidence>
<evidence type="ECO:0000259" key="14">
    <source>
        <dbReference type="PROSITE" id="PS50862"/>
    </source>
</evidence>
<comment type="catalytic activity">
    <reaction evidence="12 13">
        <text>tRNA(Phe) + L-phenylalanine + ATP = L-phenylalanyl-tRNA(Phe) + AMP + diphosphate + H(+)</text>
        <dbReference type="Rhea" id="RHEA:19413"/>
        <dbReference type="Rhea" id="RHEA-COMP:9668"/>
        <dbReference type="Rhea" id="RHEA-COMP:9699"/>
        <dbReference type="ChEBI" id="CHEBI:15378"/>
        <dbReference type="ChEBI" id="CHEBI:30616"/>
        <dbReference type="ChEBI" id="CHEBI:33019"/>
        <dbReference type="ChEBI" id="CHEBI:58095"/>
        <dbReference type="ChEBI" id="CHEBI:78442"/>
        <dbReference type="ChEBI" id="CHEBI:78531"/>
        <dbReference type="ChEBI" id="CHEBI:456215"/>
        <dbReference type="EC" id="6.1.1.20"/>
    </reaction>
</comment>
<dbReference type="GO" id="GO:0000049">
    <property type="term" value="F:tRNA binding"/>
    <property type="evidence" value="ECO:0007669"/>
    <property type="project" value="InterPro"/>
</dbReference>
<comment type="subcellular location">
    <subcellularLocation>
        <location evidence="1 13">Cytoplasm</location>
    </subcellularLocation>
</comment>
<dbReference type="InterPro" id="IPR004188">
    <property type="entry name" value="Phe-tRNA_ligase_II_N"/>
</dbReference>
<sequence>MEERIQNIKNEAMAQILGAESVAELEELRIKYLGRKGAINELVKEIPNLLPEKKGFMGRLVNEARSIIENTLSDKKVELESKKAKTTWFDPTIPGIKPPIGHLHILTQAKEEIAGIFEKIGFVRVRYPEVEWDWFAFESLNMPKQHPARDEWETFFVDSATNPKYGQMVLTPHTSSGQVREMERSKKPPIRMVNIAKCYRRQSDVSHTPMFHQFEGLVVDAGINIVNLKGTLDYFARQFFGAQRKTRLRPYHFQFTEPSFEVDISCGICNGAAHSTSSGQGCKLCKAGWLELGGAGMVHPTVLKNGGIDPKKYSGFAFGWGVERTYMMKSGLQIGDIRTLYSADLRFLKQF</sequence>
<dbReference type="PROSITE" id="PS50862">
    <property type="entry name" value="AA_TRNA_LIGASE_II"/>
    <property type="match status" value="1"/>
</dbReference>
<dbReference type="NCBIfam" id="TIGR00468">
    <property type="entry name" value="pheS"/>
    <property type="match status" value="1"/>
</dbReference>
<feature type="binding site" evidence="13">
    <location>
        <position position="257"/>
    </location>
    <ligand>
        <name>Mg(2+)</name>
        <dbReference type="ChEBI" id="CHEBI:18420"/>
        <note>shared with beta subunit</note>
    </ligand>
</feature>
<dbReference type="PANTHER" id="PTHR11538:SF41">
    <property type="entry name" value="PHENYLALANINE--TRNA LIGASE, MITOCHONDRIAL"/>
    <property type="match status" value="1"/>
</dbReference>
<keyword evidence="5 13" id="KW-0436">Ligase</keyword>
<evidence type="ECO:0000256" key="8">
    <source>
        <dbReference type="ARBA" id="ARBA00022840"/>
    </source>
</evidence>
<dbReference type="SUPFAM" id="SSF55681">
    <property type="entry name" value="Class II aaRS and biotin synthetases"/>
    <property type="match status" value="1"/>
</dbReference>
<dbReference type="EMBL" id="MHCC01000004">
    <property type="protein sequence ID" value="OGY14033.1"/>
    <property type="molecule type" value="Genomic_DNA"/>
</dbReference>
<keyword evidence="6 13" id="KW-0479">Metal-binding</keyword>
<proteinExistence type="inferred from homology"/>
<dbReference type="InterPro" id="IPR004529">
    <property type="entry name" value="Phe-tRNA-synth_IIc_asu"/>
</dbReference>
<dbReference type="Pfam" id="PF01409">
    <property type="entry name" value="tRNA-synt_2d"/>
    <property type="match status" value="1"/>
</dbReference>
<dbReference type="CDD" id="cd00496">
    <property type="entry name" value="PheRS_alpha_core"/>
    <property type="match status" value="1"/>
</dbReference>
<evidence type="ECO:0000256" key="1">
    <source>
        <dbReference type="ARBA" id="ARBA00004496"/>
    </source>
</evidence>
<dbReference type="EC" id="6.1.1.20" evidence="13"/>
<evidence type="ECO:0000256" key="11">
    <source>
        <dbReference type="ARBA" id="ARBA00023146"/>
    </source>
</evidence>
<dbReference type="Pfam" id="PF02912">
    <property type="entry name" value="Phe_tRNA-synt_N"/>
    <property type="match status" value="1"/>
</dbReference>
<keyword evidence="8 13" id="KW-0067">ATP-binding</keyword>
<keyword evidence="7 13" id="KW-0547">Nucleotide-binding</keyword>
<protein>
    <recommendedName>
        <fullName evidence="13">Phenylalanine--tRNA ligase alpha subunit</fullName>
        <ecNumber evidence="13">6.1.1.20</ecNumber>
    </recommendedName>
    <alternativeName>
        <fullName evidence="13">Phenylalanyl-tRNA synthetase alpha subunit</fullName>
        <shortName evidence="13">PheRS</shortName>
    </alternativeName>
</protein>
<evidence type="ECO:0000256" key="3">
    <source>
        <dbReference type="ARBA" id="ARBA00011209"/>
    </source>
</evidence>
<keyword evidence="4 13" id="KW-0963">Cytoplasm</keyword>